<gene>
    <name evidence="2" type="ORF">RB636_24700</name>
</gene>
<sequence length="288" mass="31235">MREDDLPAAERASALTFLDADRRDRRVSDPEPELRSAAAGRQWIDRMRYYLTTDPGGCLVAVEPHAGAEQVVGFAVSQNREWLWYLATYGVLPGHQRRGIGKRLLDAVLAHADGRPGIFSSSVHPGATRRYRLAGFSLHPQMRMVGTVVRSALPAVDGLREGGAEDFPWMDRLDRELRGAGHGPDHGRLLASHRLVVSGDRTRPGYVYVDGRGRAALLAAGRADTAQRLLWEALAASDGSTLVNCVTTPNEWAVDVGLAAGLAIGQEGYLAVRGMPVPAPYLADGHFL</sequence>
<dbReference type="InterPro" id="IPR016181">
    <property type="entry name" value="Acyl_CoA_acyltransferase"/>
</dbReference>
<dbReference type="CDD" id="cd04301">
    <property type="entry name" value="NAT_SF"/>
    <property type="match status" value="1"/>
</dbReference>
<dbReference type="Gene3D" id="3.40.630.30">
    <property type="match status" value="1"/>
</dbReference>
<comment type="caution">
    <text evidence="2">The sequence shown here is derived from an EMBL/GenBank/DDBJ whole genome shotgun (WGS) entry which is preliminary data.</text>
</comment>
<reference evidence="2 3" key="1">
    <citation type="submission" date="2023-08" db="EMBL/GenBank/DDBJ databases">
        <authorList>
            <person name="Sharma P."/>
            <person name="Verma V."/>
            <person name="Mohan M.K."/>
            <person name="Dubey A.K."/>
        </authorList>
    </citation>
    <scope>NUCLEOTIDE SEQUENCE [LARGE SCALE GENOMIC DNA]</scope>
    <source>
        <strain evidence="2 3">ADP4</strain>
    </source>
</reference>
<dbReference type="PROSITE" id="PS51186">
    <property type="entry name" value="GNAT"/>
    <property type="match status" value="1"/>
</dbReference>
<feature type="domain" description="N-acetyltransferase" evidence="1">
    <location>
        <begin position="15"/>
        <end position="160"/>
    </location>
</feature>
<dbReference type="EMBL" id="JAVFKM010000012">
    <property type="protein sequence ID" value="MEF3116384.1"/>
    <property type="molecule type" value="Genomic_DNA"/>
</dbReference>
<dbReference type="Pfam" id="PF00583">
    <property type="entry name" value="Acetyltransf_1"/>
    <property type="match status" value="1"/>
</dbReference>
<protein>
    <submittedName>
        <fullName evidence="2">GNAT family N-acetyltransferase</fullName>
    </submittedName>
</protein>
<dbReference type="SUPFAM" id="SSF55729">
    <property type="entry name" value="Acyl-CoA N-acyltransferases (Nat)"/>
    <property type="match status" value="1"/>
</dbReference>
<name>A0ABU7WXX5_9ACTN</name>
<evidence type="ECO:0000313" key="3">
    <source>
        <dbReference type="Proteomes" id="UP001348265"/>
    </source>
</evidence>
<dbReference type="Proteomes" id="UP001348265">
    <property type="component" value="Unassembled WGS sequence"/>
</dbReference>
<dbReference type="RefSeq" id="WP_331788124.1">
    <property type="nucleotide sequence ID" value="NZ_JAVFKM010000012.1"/>
</dbReference>
<evidence type="ECO:0000259" key="1">
    <source>
        <dbReference type="PROSITE" id="PS51186"/>
    </source>
</evidence>
<dbReference type="InterPro" id="IPR000182">
    <property type="entry name" value="GNAT_dom"/>
</dbReference>
<evidence type="ECO:0000313" key="2">
    <source>
        <dbReference type="EMBL" id="MEF3116384.1"/>
    </source>
</evidence>
<keyword evidence="3" id="KW-1185">Reference proteome</keyword>
<organism evidence="2 3">
    <name type="scientific">Streptomyces chrestomyceticus</name>
    <dbReference type="NCBI Taxonomy" id="68185"/>
    <lineage>
        <taxon>Bacteria</taxon>
        <taxon>Bacillati</taxon>
        <taxon>Actinomycetota</taxon>
        <taxon>Actinomycetes</taxon>
        <taxon>Kitasatosporales</taxon>
        <taxon>Streptomycetaceae</taxon>
        <taxon>Streptomyces</taxon>
    </lineage>
</organism>
<accession>A0ABU7WXX5</accession>
<proteinExistence type="predicted"/>